<evidence type="ECO:0000313" key="14">
    <source>
        <dbReference type="Proteomes" id="UP000177053"/>
    </source>
</evidence>
<name>A0A1F7X9K4_9BACT</name>
<dbReference type="GO" id="GO:0006281">
    <property type="term" value="P:DNA repair"/>
    <property type="evidence" value="ECO:0007669"/>
    <property type="project" value="UniProtKB-KW"/>
</dbReference>
<dbReference type="InterPro" id="IPR036895">
    <property type="entry name" value="Uracil-DNA_glycosylase-like_sf"/>
</dbReference>
<dbReference type="GO" id="GO:0046872">
    <property type="term" value="F:metal ion binding"/>
    <property type="evidence" value="ECO:0007669"/>
    <property type="project" value="UniProtKB-KW"/>
</dbReference>
<evidence type="ECO:0000256" key="8">
    <source>
        <dbReference type="ARBA" id="ARBA00022801"/>
    </source>
</evidence>
<dbReference type="Gene3D" id="3.40.470.10">
    <property type="entry name" value="Uracil-DNA glycosylase-like domain"/>
    <property type="match status" value="1"/>
</dbReference>
<evidence type="ECO:0000256" key="9">
    <source>
        <dbReference type="ARBA" id="ARBA00023004"/>
    </source>
</evidence>
<dbReference type="Proteomes" id="UP000177053">
    <property type="component" value="Unassembled WGS sequence"/>
</dbReference>
<keyword evidence="8" id="KW-0378">Hydrolase</keyword>
<gene>
    <name evidence="13" type="ORF">A2Z22_02440</name>
</gene>
<proteinExistence type="inferred from homology"/>
<accession>A0A1F7X9K4</accession>
<keyword evidence="5" id="KW-0004">4Fe-4S</keyword>
<keyword evidence="11" id="KW-0234">DNA repair</keyword>
<keyword evidence="6" id="KW-0479">Metal-binding</keyword>
<comment type="caution">
    <text evidence="13">The sequence shown here is derived from an EMBL/GenBank/DDBJ whole genome shotgun (WGS) entry which is preliminary data.</text>
</comment>
<dbReference type="InterPro" id="IPR005122">
    <property type="entry name" value="Uracil-DNA_glycosylase-like"/>
</dbReference>
<dbReference type="CDD" id="cd10030">
    <property type="entry name" value="UDG-F4_TTUDGA_SPO1dp_like"/>
    <property type="match status" value="1"/>
</dbReference>
<dbReference type="PANTHER" id="PTHR33693:SF1">
    <property type="entry name" value="TYPE-4 URACIL-DNA GLYCOSYLASE"/>
    <property type="match status" value="1"/>
</dbReference>
<reference evidence="13 14" key="1">
    <citation type="journal article" date="2016" name="Nat. Commun.">
        <title>Thousands of microbial genomes shed light on interconnected biogeochemical processes in an aquifer system.</title>
        <authorList>
            <person name="Anantharaman K."/>
            <person name="Brown C.T."/>
            <person name="Hug L.A."/>
            <person name="Sharon I."/>
            <person name="Castelle C.J."/>
            <person name="Probst A.J."/>
            <person name="Thomas B.C."/>
            <person name="Singh A."/>
            <person name="Wilkins M.J."/>
            <person name="Karaoz U."/>
            <person name="Brodie E.L."/>
            <person name="Williams K.H."/>
            <person name="Hubbard S.S."/>
            <person name="Banfield J.F."/>
        </authorList>
    </citation>
    <scope>NUCLEOTIDE SEQUENCE [LARGE SCALE GENOMIC DNA]</scope>
</reference>
<evidence type="ECO:0000256" key="2">
    <source>
        <dbReference type="ARBA" id="ARBA00006521"/>
    </source>
</evidence>
<dbReference type="GO" id="GO:0004844">
    <property type="term" value="F:uracil DNA N-glycosylase activity"/>
    <property type="evidence" value="ECO:0007669"/>
    <property type="project" value="UniProtKB-EC"/>
</dbReference>
<dbReference type="SUPFAM" id="SSF52141">
    <property type="entry name" value="Uracil-DNA glycosylase-like"/>
    <property type="match status" value="1"/>
</dbReference>
<organism evidence="13 14">
    <name type="scientific">Candidatus Woesebacteria bacterium RBG_16_34_12</name>
    <dbReference type="NCBI Taxonomy" id="1802480"/>
    <lineage>
        <taxon>Bacteria</taxon>
        <taxon>Candidatus Woeseibacteriota</taxon>
    </lineage>
</organism>
<sequence>MDKQQKLDQLKQQMKKDGTLPLKKSATNLVFGDGNPDAEILFIGEGPGYWEDQKGLPFVGAAGAFLNQLLRIINIPREEVFITNIIHFRPPENRDPLPSEIEAFQKYLDKIIEIVDPKLIVTLGRFSMAKFLPGVTISSVHGKVKKVEWKGKEVIILPMYHPAAGLRSTDIKIRITEDFKQIPGILENIRQTESKTEEEEKKNVEQIQLL</sequence>
<evidence type="ECO:0000313" key="13">
    <source>
        <dbReference type="EMBL" id="OGM11633.1"/>
    </source>
</evidence>
<evidence type="ECO:0000259" key="12">
    <source>
        <dbReference type="SMART" id="SM00986"/>
    </source>
</evidence>
<evidence type="ECO:0000256" key="3">
    <source>
        <dbReference type="ARBA" id="ARBA00012030"/>
    </source>
</evidence>
<dbReference type="InterPro" id="IPR005273">
    <property type="entry name" value="Ura-DNA_glyco_family4"/>
</dbReference>
<feature type="domain" description="Uracil-DNA glycosylase-like" evidence="12">
    <location>
        <begin position="31"/>
        <end position="186"/>
    </location>
</feature>
<evidence type="ECO:0000256" key="1">
    <source>
        <dbReference type="ARBA" id="ARBA00001400"/>
    </source>
</evidence>
<dbReference type="SMART" id="SM00986">
    <property type="entry name" value="UDG"/>
    <property type="match status" value="1"/>
</dbReference>
<dbReference type="EMBL" id="MGFS01000015">
    <property type="protein sequence ID" value="OGM11633.1"/>
    <property type="molecule type" value="Genomic_DNA"/>
</dbReference>
<evidence type="ECO:0000256" key="7">
    <source>
        <dbReference type="ARBA" id="ARBA00022763"/>
    </source>
</evidence>
<dbReference type="SMART" id="SM00987">
    <property type="entry name" value="UreE_C"/>
    <property type="match status" value="1"/>
</dbReference>
<keyword evidence="9" id="KW-0408">Iron</keyword>
<dbReference type="EC" id="3.2.2.27" evidence="3"/>
<dbReference type="Pfam" id="PF03167">
    <property type="entry name" value="UDG"/>
    <property type="match status" value="1"/>
</dbReference>
<dbReference type="GO" id="GO:0051539">
    <property type="term" value="F:4 iron, 4 sulfur cluster binding"/>
    <property type="evidence" value="ECO:0007669"/>
    <property type="project" value="UniProtKB-KW"/>
</dbReference>
<evidence type="ECO:0000256" key="10">
    <source>
        <dbReference type="ARBA" id="ARBA00023014"/>
    </source>
</evidence>
<protein>
    <recommendedName>
        <fullName evidence="4">Type-4 uracil-DNA glycosylase</fullName>
        <ecNumber evidence="3">3.2.2.27</ecNumber>
    </recommendedName>
</protein>
<evidence type="ECO:0000256" key="11">
    <source>
        <dbReference type="ARBA" id="ARBA00023204"/>
    </source>
</evidence>
<keyword evidence="10" id="KW-0411">Iron-sulfur</keyword>
<dbReference type="InterPro" id="IPR051536">
    <property type="entry name" value="UDG_Type-4/5"/>
</dbReference>
<dbReference type="AlphaFoldDB" id="A0A1F7X9K4"/>
<evidence type="ECO:0000256" key="6">
    <source>
        <dbReference type="ARBA" id="ARBA00022723"/>
    </source>
</evidence>
<comment type="catalytic activity">
    <reaction evidence="1">
        <text>Hydrolyzes single-stranded DNA or mismatched double-stranded DNA and polynucleotides, releasing free uracil.</text>
        <dbReference type="EC" id="3.2.2.27"/>
    </reaction>
</comment>
<keyword evidence="7" id="KW-0227">DNA damage</keyword>
<dbReference type="NCBIfam" id="TIGR00758">
    <property type="entry name" value="UDG_fam4"/>
    <property type="match status" value="1"/>
</dbReference>
<evidence type="ECO:0000256" key="5">
    <source>
        <dbReference type="ARBA" id="ARBA00022485"/>
    </source>
</evidence>
<evidence type="ECO:0000256" key="4">
    <source>
        <dbReference type="ARBA" id="ARBA00019403"/>
    </source>
</evidence>
<comment type="similarity">
    <text evidence="2">Belongs to the uracil-DNA glycosylase (UDG) superfamily. Type 4 (UDGa) family.</text>
</comment>
<dbReference type="PANTHER" id="PTHR33693">
    <property type="entry name" value="TYPE-5 URACIL-DNA GLYCOSYLASE"/>
    <property type="match status" value="1"/>
</dbReference>